<dbReference type="EMBL" id="JBGMDY010000005">
    <property type="protein sequence ID" value="KAL2333291.1"/>
    <property type="molecule type" value="Genomic_DNA"/>
</dbReference>
<dbReference type="Pfam" id="PF02298">
    <property type="entry name" value="Cu_bind_like"/>
    <property type="match status" value="1"/>
</dbReference>
<evidence type="ECO:0000256" key="3">
    <source>
        <dbReference type="ARBA" id="ARBA00022692"/>
    </source>
</evidence>
<name>A0ABD1MBX6_9FABA</name>
<comment type="caution">
    <text evidence="14">The sequence shown here is derived from an EMBL/GenBank/DDBJ whole genome shotgun (WGS) entry which is preliminary data.</text>
</comment>
<evidence type="ECO:0000256" key="1">
    <source>
        <dbReference type="ARBA" id="ARBA00004479"/>
    </source>
</evidence>
<evidence type="ECO:0000313" key="14">
    <source>
        <dbReference type="EMBL" id="KAL2333291.1"/>
    </source>
</evidence>
<dbReference type="PANTHER" id="PTHR33021:SF533">
    <property type="entry name" value="PHYTOCYANIN DOMAIN-CONTAINING PROTEIN"/>
    <property type="match status" value="1"/>
</dbReference>
<dbReference type="InterPro" id="IPR003245">
    <property type="entry name" value="Phytocyanin_dom"/>
</dbReference>
<keyword evidence="10" id="KW-1015">Disulfide bond</keyword>
<dbReference type="PROSITE" id="PS51485">
    <property type="entry name" value="PHYTOCYANIN"/>
    <property type="match status" value="1"/>
</dbReference>
<evidence type="ECO:0000313" key="15">
    <source>
        <dbReference type="Proteomes" id="UP001603857"/>
    </source>
</evidence>
<comment type="subcellular location">
    <subcellularLocation>
        <location evidence="1">Membrane</location>
        <topology evidence="1">Single-pass type I membrane protein</topology>
    </subcellularLocation>
</comment>
<accession>A0ABD1MBX6</accession>
<keyword evidence="9" id="KW-0472">Membrane</keyword>
<keyword evidence="5 12" id="KW-0732">Signal</keyword>
<dbReference type="GO" id="GO:0009610">
    <property type="term" value="P:response to symbiotic fungus"/>
    <property type="evidence" value="ECO:0007669"/>
    <property type="project" value="UniProtKB-ARBA"/>
</dbReference>
<dbReference type="Proteomes" id="UP001603857">
    <property type="component" value="Unassembled WGS sequence"/>
</dbReference>
<feature type="chain" id="PRO_5044755797" description="Phytocyanin domain-containing protein" evidence="12">
    <location>
        <begin position="24"/>
        <end position="166"/>
    </location>
</feature>
<evidence type="ECO:0000256" key="5">
    <source>
        <dbReference type="ARBA" id="ARBA00022729"/>
    </source>
</evidence>
<evidence type="ECO:0000256" key="2">
    <source>
        <dbReference type="ARBA" id="ARBA00022448"/>
    </source>
</evidence>
<protein>
    <recommendedName>
        <fullName evidence="13">Phytocyanin domain-containing protein</fullName>
    </recommendedName>
</protein>
<feature type="domain" description="Phytocyanin" evidence="13">
    <location>
        <begin position="24"/>
        <end position="123"/>
    </location>
</feature>
<sequence length="166" mass="18038">MAPSPLIALVAIATIFLPFTAMAKEFVVGDDHGWTQGFDYSAWAADKTFQVGDTLVFNYLVQAHNVLQVNGTSFQSCSIYPVIDGWSTGNDHVVLTTPGRKWYICGIFGHCNAGQKLAITVQPRTLPPSPTPSPAPHFGGWFTSLSVFLSNSSLDMLQWLSRSSAI</sequence>
<keyword evidence="6" id="KW-0249">Electron transport</keyword>
<keyword evidence="8" id="KW-0186">Copper</keyword>
<dbReference type="AlphaFoldDB" id="A0ABD1MBX6"/>
<dbReference type="SUPFAM" id="SSF49503">
    <property type="entry name" value="Cupredoxins"/>
    <property type="match status" value="1"/>
</dbReference>
<gene>
    <name evidence="14" type="ORF">Fmac_014504</name>
</gene>
<dbReference type="InterPro" id="IPR039391">
    <property type="entry name" value="Phytocyanin-like"/>
</dbReference>
<dbReference type="FunFam" id="2.60.40.420:FF:000067">
    <property type="entry name" value="Cupredoxin superfamily protein"/>
    <property type="match status" value="1"/>
</dbReference>
<evidence type="ECO:0000256" key="4">
    <source>
        <dbReference type="ARBA" id="ARBA00022723"/>
    </source>
</evidence>
<evidence type="ECO:0000256" key="12">
    <source>
        <dbReference type="SAM" id="SignalP"/>
    </source>
</evidence>
<evidence type="ECO:0000256" key="8">
    <source>
        <dbReference type="ARBA" id="ARBA00023008"/>
    </source>
</evidence>
<dbReference type="PANTHER" id="PTHR33021">
    <property type="entry name" value="BLUE COPPER PROTEIN"/>
    <property type="match status" value="1"/>
</dbReference>
<keyword evidence="3" id="KW-0812">Transmembrane</keyword>
<dbReference type="GO" id="GO:0016020">
    <property type="term" value="C:membrane"/>
    <property type="evidence" value="ECO:0007669"/>
    <property type="project" value="UniProtKB-SubCell"/>
</dbReference>
<dbReference type="Gene3D" id="2.60.40.420">
    <property type="entry name" value="Cupredoxins - blue copper proteins"/>
    <property type="match status" value="1"/>
</dbReference>
<keyword evidence="7" id="KW-1133">Transmembrane helix</keyword>
<evidence type="ECO:0000256" key="11">
    <source>
        <dbReference type="ARBA" id="ARBA00023180"/>
    </source>
</evidence>
<reference evidence="14 15" key="1">
    <citation type="submission" date="2024-08" db="EMBL/GenBank/DDBJ databases">
        <title>Insights into the chromosomal genome structure of Flemingia macrophylla.</title>
        <authorList>
            <person name="Ding Y."/>
            <person name="Zhao Y."/>
            <person name="Bi W."/>
            <person name="Wu M."/>
            <person name="Zhao G."/>
            <person name="Gong Y."/>
            <person name="Li W."/>
            <person name="Zhang P."/>
        </authorList>
    </citation>
    <scope>NUCLEOTIDE SEQUENCE [LARGE SCALE GENOMIC DNA]</scope>
    <source>
        <strain evidence="14">DYQJB</strain>
        <tissue evidence="14">Leaf</tissue>
    </source>
</reference>
<organism evidence="14 15">
    <name type="scientific">Flemingia macrophylla</name>
    <dbReference type="NCBI Taxonomy" id="520843"/>
    <lineage>
        <taxon>Eukaryota</taxon>
        <taxon>Viridiplantae</taxon>
        <taxon>Streptophyta</taxon>
        <taxon>Embryophyta</taxon>
        <taxon>Tracheophyta</taxon>
        <taxon>Spermatophyta</taxon>
        <taxon>Magnoliopsida</taxon>
        <taxon>eudicotyledons</taxon>
        <taxon>Gunneridae</taxon>
        <taxon>Pentapetalae</taxon>
        <taxon>rosids</taxon>
        <taxon>fabids</taxon>
        <taxon>Fabales</taxon>
        <taxon>Fabaceae</taxon>
        <taxon>Papilionoideae</taxon>
        <taxon>50 kb inversion clade</taxon>
        <taxon>NPAAA clade</taxon>
        <taxon>indigoferoid/millettioid clade</taxon>
        <taxon>Phaseoleae</taxon>
        <taxon>Flemingia</taxon>
    </lineage>
</organism>
<proteinExistence type="predicted"/>
<evidence type="ECO:0000256" key="6">
    <source>
        <dbReference type="ARBA" id="ARBA00022982"/>
    </source>
</evidence>
<evidence type="ECO:0000259" key="13">
    <source>
        <dbReference type="PROSITE" id="PS51485"/>
    </source>
</evidence>
<dbReference type="CDD" id="cd04216">
    <property type="entry name" value="Phytocyanin"/>
    <property type="match status" value="1"/>
</dbReference>
<feature type="signal peptide" evidence="12">
    <location>
        <begin position="1"/>
        <end position="23"/>
    </location>
</feature>
<evidence type="ECO:0000256" key="7">
    <source>
        <dbReference type="ARBA" id="ARBA00022989"/>
    </source>
</evidence>
<evidence type="ECO:0000256" key="9">
    <source>
        <dbReference type="ARBA" id="ARBA00023136"/>
    </source>
</evidence>
<dbReference type="GO" id="GO:0046872">
    <property type="term" value="F:metal ion binding"/>
    <property type="evidence" value="ECO:0007669"/>
    <property type="project" value="UniProtKB-KW"/>
</dbReference>
<keyword evidence="15" id="KW-1185">Reference proteome</keyword>
<dbReference type="InterPro" id="IPR008972">
    <property type="entry name" value="Cupredoxin"/>
</dbReference>
<keyword evidence="4" id="KW-0479">Metal-binding</keyword>
<keyword evidence="2" id="KW-0813">Transport</keyword>
<evidence type="ECO:0000256" key="10">
    <source>
        <dbReference type="ARBA" id="ARBA00023157"/>
    </source>
</evidence>
<keyword evidence="11" id="KW-0325">Glycoprotein</keyword>